<feature type="compositionally biased region" description="Basic and acidic residues" evidence="2">
    <location>
        <begin position="236"/>
        <end position="248"/>
    </location>
</feature>
<evidence type="ECO:0000256" key="2">
    <source>
        <dbReference type="SAM" id="MobiDB-lite"/>
    </source>
</evidence>
<dbReference type="PANTHER" id="PTHR30329:SF21">
    <property type="entry name" value="LIPOPROTEIN YIAD-RELATED"/>
    <property type="match status" value="1"/>
</dbReference>
<feature type="region of interest" description="Disordered" evidence="2">
    <location>
        <begin position="86"/>
        <end position="133"/>
    </location>
</feature>
<dbReference type="Pfam" id="PF00691">
    <property type="entry name" value="OmpA"/>
    <property type="match status" value="1"/>
</dbReference>
<protein>
    <submittedName>
        <fullName evidence="5">OmpA family protein</fullName>
    </submittedName>
</protein>
<evidence type="ECO:0000256" key="1">
    <source>
        <dbReference type="PROSITE-ProRule" id="PRU00473"/>
    </source>
</evidence>
<dbReference type="PROSITE" id="PS51123">
    <property type="entry name" value="OMPA_2"/>
    <property type="match status" value="1"/>
</dbReference>
<comment type="caution">
    <text evidence="5">The sequence shown here is derived from an EMBL/GenBank/DDBJ whole genome shotgun (WGS) entry which is preliminary data.</text>
</comment>
<feature type="domain" description="OmpA-like" evidence="4">
    <location>
        <begin position="136"/>
        <end position="248"/>
    </location>
</feature>
<organism evidence="5 6">
    <name type="scientific">Amycolatopsis echigonensis</name>
    <dbReference type="NCBI Taxonomy" id="2576905"/>
    <lineage>
        <taxon>Bacteria</taxon>
        <taxon>Bacillati</taxon>
        <taxon>Actinomycetota</taxon>
        <taxon>Actinomycetes</taxon>
        <taxon>Pseudonocardiales</taxon>
        <taxon>Pseudonocardiaceae</taxon>
        <taxon>Amycolatopsis</taxon>
    </lineage>
</organism>
<evidence type="ECO:0000259" key="4">
    <source>
        <dbReference type="PROSITE" id="PS51123"/>
    </source>
</evidence>
<gene>
    <name evidence="5" type="ORF">H5411_09310</name>
</gene>
<dbReference type="EMBL" id="JACJHR010000010">
    <property type="protein sequence ID" value="MBB2499329.1"/>
    <property type="molecule type" value="Genomic_DNA"/>
</dbReference>
<dbReference type="AlphaFoldDB" id="A0A8E1VVY9"/>
<name>A0A8E1VVY9_9PSEU</name>
<dbReference type="PANTHER" id="PTHR30329">
    <property type="entry name" value="STATOR ELEMENT OF FLAGELLAR MOTOR COMPLEX"/>
    <property type="match status" value="1"/>
</dbReference>
<evidence type="ECO:0000313" key="6">
    <source>
        <dbReference type="Proteomes" id="UP000550260"/>
    </source>
</evidence>
<sequence length="248" mass="25544">MSGARGWLRLIPVAVVVTALLAGLVTWLQGSGIQDDLAARSRSALDAAGLRGGEVKFSGRQATLEGFPADEAGRALGIVQGVDGVESAQASGGAGPAQSAPSPQPSTTPPSPPPSSPPPSSSAPPSAPPTDRDGIQAELDRKLAAAPITFEPDSAQLTDEGEQAARDLAPLLRDAPDNFRYRLVGRVADGPGGRGAALKLSRNRALTVIRLLIREDVPPDRLLAVGSTSGSDNGDDSDRRVEITVEQR</sequence>
<dbReference type="GO" id="GO:0016020">
    <property type="term" value="C:membrane"/>
    <property type="evidence" value="ECO:0007669"/>
    <property type="project" value="UniProtKB-UniRule"/>
</dbReference>
<keyword evidence="3" id="KW-1133">Transmembrane helix</keyword>
<keyword evidence="3" id="KW-0812">Transmembrane</keyword>
<dbReference type="SUPFAM" id="SSF103088">
    <property type="entry name" value="OmpA-like"/>
    <property type="match status" value="1"/>
</dbReference>
<feature type="compositionally biased region" description="Low complexity" evidence="2">
    <location>
        <begin position="87"/>
        <end position="101"/>
    </location>
</feature>
<keyword evidence="1 3" id="KW-0472">Membrane</keyword>
<reference evidence="5 6" key="1">
    <citation type="submission" date="2020-08" db="EMBL/GenBank/DDBJ databases">
        <title>Amycolatopsis echigonensis JCM 21831.</title>
        <authorList>
            <person name="Tedsree N."/>
            <person name="Kuncharoen N."/>
            <person name="Likhitwitayawuid K."/>
            <person name="Tanasupawat S."/>
        </authorList>
    </citation>
    <scope>NUCLEOTIDE SEQUENCE [LARGE SCALE GENOMIC DNA]</scope>
    <source>
        <strain evidence="5 6">JCM 21831</strain>
    </source>
</reference>
<dbReference type="Proteomes" id="UP000550260">
    <property type="component" value="Unassembled WGS sequence"/>
</dbReference>
<feature type="compositionally biased region" description="Pro residues" evidence="2">
    <location>
        <begin position="102"/>
        <end position="128"/>
    </location>
</feature>
<dbReference type="Gene3D" id="3.30.1330.60">
    <property type="entry name" value="OmpA-like domain"/>
    <property type="match status" value="1"/>
</dbReference>
<evidence type="ECO:0000313" key="5">
    <source>
        <dbReference type="EMBL" id="MBB2499329.1"/>
    </source>
</evidence>
<feature type="transmembrane region" description="Helical" evidence="3">
    <location>
        <begin position="7"/>
        <end position="28"/>
    </location>
</feature>
<feature type="region of interest" description="Disordered" evidence="2">
    <location>
        <begin position="222"/>
        <end position="248"/>
    </location>
</feature>
<evidence type="ECO:0000256" key="3">
    <source>
        <dbReference type="SAM" id="Phobius"/>
    </source>
</evidence>
<dbReference type="InterPro" id="IPR036737">
    <property type="entry name" value="OmpA-like_sf"/>
</dbReference>
<dbReference type="InterPro" id="IPR006665">
    <property type="entry name" value="OmpA-like"/>
</dbReference>
<proteinExistence type="predicted"/>
<dbReference type="InterPro" id="IPR050330">
    <property type="entry name" value="Bact_OuterMem_StrucFunc"/>
</dbReference>
<accession>A0A8E1VVY9</accession>